<dbReference type="Bgee" id="ENSSSAG00000077056">
    <property type="expression patterns" value="Expressed in ovary and 25 other cell types or tissues"/>
</dbReference>
<dbReference type="GeneID" id="106571862"/>
<feature type="compositionally biased region" description="Acidic residues" evidence="4">
    <location>
        <begin position="201"/>
        <end position="217"/>
    </location>
</feature>
<dbReference type="OrthoDB" id="199771at2759"/>
<dbReference type="Pfam" id="PF17832">
    <property type="entry name" value="Pre-PUA"/>
    <property type="match status" value="1"/>
</dbReference>
<dbReference type="FunFam" id="3.10.400.20:FF:000002">
    <property type="entry name" value="Eukaryotic translation initiation factor 2D"/>
    <property type="match status" value="1"/>
</dbReference>
<feature type="domain" description="SUI1" evidence="5">
    <location>
        <begin position="493"/>
        <end position="566"/>
    </location>
</feature>
<dbReference type="CDD" id="cd11610">
    <property type="entry name" value="eIF2D_N"/>
    <property type="match status" value="1"/>
</dbReference>
<dbReference type="PANTHER" id="PTHR12217">
    <property type="entry name" value="EUKARYOTIC TRANSLATION INITIATION FACTOR 2D"/>
    <property type="match status" value="1"/>
</dbReference>
<evidence type="ECO:0000259" key="6">
    <source>
        <dbReference type="PROSITE" id="PS51925"/>
    </source>
</evidence>
<dbReference type="InterPro" id="IPR004521">
    <property type="entry name" value="Uncharacterised_CHP00451"/>
</dbReference>
<dbReference type="InterPro" id="IPR048248">
    <property type="entry name" value="PUA_eIF2d-like"/>
</dbReference>
<dbReference type="InterPro" id="IPR058886">
    <property type="entry name" value="SWIB_eIF2D"/>
</dbReference>
<comment type="similarity">
    <text evidence="1">Belongs to the eIF2D family.</text>
</comment>
<evidence type="ECO:0000313" key="8">
    <source>
        <dbReference type="RefSeq" id="XP_014000841.1"/>
    </source>
</evidence>
<evidence type="ECO:0000313" key="7">
    <source>
        <dbReference type="Proteomes" id="UP001652741"/>
    </source>
</evidence>
<dbReference type="Pfam" id="PF26291">
    <property type="entry name" value="SWIB_eIF2D"/>
    <property type="match status" value="1"/>
</dbReference>
<dbReference type="Pfam" id="PF25304">
    <property type="entry name" value="WHD_eIF2D"/>
    <property type="match status" value="1"/>
</dbReference>
<dbReference type="PROSITE" id="PS51925">
    <property type="entry name" value="SWIB_MDM2"/>
    <property type="match status" value="1"/>
</dbReference>
<dbReference type="InterPro" id="IPR041366">
    <property type="entry name" value="Pre-PUA"/>
</dbReference>
<accession>A0A1S3MD25</accession>
<dbReference type="Gene3D" id="3.30.780.10">
    <property type="entry name" value="SUI1-like domain"/>
    <property type="match status" value="1"/>
</dbReference>
<dbReference type="CDD" id="cd21156">
    <property type="entry name" value="PUA_eIF2d-like"/>
    <property type="match status" value="1"/>
</dbReference>
<feature type="region of interest" description="Disordered" evidence="4">
    <location>
        <begin position="201"/>
        <end position="232"/>
    </location>
</feature>
<dbReference type="InterPro" id="IPR015947">
    <property type="entry name" value="PUA-like_sf"/>
</dbReference>
<dbReference type="STRING" id="8030.ENSSSAP00000108438"/>
<dbReference type="PROSITE" id="PS50296">
    <property type="entry name" value="SUI1"/>
    <property type="match status" value="1"/>
</dbReference>
<keyword evidence="2" id="KW-0963">Cytoplasm</keyword>
<dbReference type="InterPro" id="IPR057429">
    <property type="entry name" value="WH_eIF2D"/>
</dbReference>
<feature type="domain" description="DM2" evidence="6">
    <location>
        <begin position="382"/>
        <end position="469"/>
    </location>
</feature>
<evidence type="ECO:0000259" key="5">
    <source>
        <dbReference type="PROSITE" id="PS50296"/>
    </source>
</evidence>
<keyword evidence="3 8" id="KW-0648">Protein biosynthesis</keyword>
<organism evidence="7 8">
    <name type="scientific">Salmo salar</name>
    <name type="common">Atlantic salmon</name>
    <dbReference type="NCBI Taxonomy" id="8030"/>
    <lineage>
        <taxon>Eukaryota</taxon>
        <taxon>Metazoa</taxon>
        <taxon>Chordata</taxon>
        <taxon>Craniata</taxon>
        <taxon>Vertebrata</taxon>
        <taxon>Euteleostomi</taxon>
        <taxon>Actinopterygii</taxon>
        <taxon>Neopterygii</taxon>
        <taxon>Teleostei</taxon>
        <taxon>Protacanthopterygii</taxon>
        <taxon>Salmoniformes</taxon>
        <taxon>Salmonidae</taxon>
        <taxon>Salmoninae</taxon>
        <taxon>Salmo</taxon>
    </lineage>
</organism>
<dbReference type="InterPro" id="IPR036885">
    <property type="entry name" value="SWIB_MDM2_dom_sf"/>
</dbReference>
<sequence length="587" mass="65488">MFSKSFRVKSNTVIKGSDRRKLKADISTAFPSLSVEELSELVPNKEELNVVKIYAHKGDAVTLYMLHKNPVFFELEKCLYPTVYTLWHYPHVLPTFTTWPPVLQKLAGGADLMLPGVVVPLSGLPEVKKGDCCAVKVVSNRAPMAVGTATMSSAEMRSLGMKGRGVSVLHTYMDSLWAFGDKSGPPSIPDMDTEGVEAMYGEEEEDDEATEGDEEEPCPNSDGDKATDAPCPGIQELSLADREEGEHGKEEGEDLRSPQEQMDALLLQCFLQALKSKVKKSELPLLTSSFLRIHMFSCCPSGKQLDIKKSSYKKLSKFLQCMQQQHSLVRVKELSKGVESIVEVDWKNPELRSFRTPKDPGIEEASVEVGGADGEKPYHPPEITTLYSVSSRLEPLFQDAKKRKGTVLQPAEVRAIITDYVKRNELVDENNKNYVIINPILCDCLLEKSEYQEVEALKWDDLFSRTLYKMQHCHQLVFPGQPPIVKKGHIEPIDISVASRGSNKKVTMIKNLEVYGLDPMAVSVALQHRVQASSALNPVPGSKDRVLVQIQGNQVQQVCKLLLDKYQIPCKYIQGLDNKVQKPGRKK</sequence>
<dbReference type="InterPro" id="IPR039759">
    <property type="entry name" value="eIF2D_SUI1"/>
</dbReference>
<dbReference type="NCBIfam" id="TIGR00451">
    <property type="entry name" value="unchar_dom_2"/>
    <property type="match status" value="1"/>
</dbReference>
<proteinExistence type="inferred from homology"/>
<dbReference type="CDD" id="cd11608">
    <property type="entry name" value="eIF2D_C"/>
    <property type="match status" value="1"/>
</dbReference>
<dbReference type="Proteomes" id="UP001652741">
    <property type="component" value="Chromosome ssa15"/>
</dbReference>
<dbReference type="InterPro" id="IPR036877">
    <property type="entry name" value="SUI1_dom_sf"/>
</dbReference>
<dbReference type="AlphaFoldDB" id="A0A1S3MD25"/>
<dbReference type="SUPFAM" id="SSF88697">
    <property type="entry name" value="PUA domain-like"/>
    <property type="match status" value="1"/>
</dbReference>
<name>A0A1S3MD25_SALSA</name>
<protein>
    <submittedName>
        <fullName evidence="8">Eukaryotic translation initiation factor 2D</fullName>
    </submittedName>
</protein>
<dbReference type="SUPFAM" id="SSF47592">
    <property type="entry name" value="SWIB/MDM2 domain"/>
    <property type="match status" value="1"/>
</dbReference>
<dbReference type="GO" id="GO:0003723">
    <property type="term" value="F:RNA binding"/>
    <property type="evidence" value="ECO:0007669"/>
    <property type="project" value="InterPro"/>
</dbReference>
<dbReference type="Pfam" id="PF01253">
    <property type="entry name" value="SUI1"/>
    <property type="match status" value="1"/>
</dbReference>
<feature type="compositionally biased region" description="Basic and acidic residues" evidence="4">
    <location>
        <begin position="239"/>
        <end position="257"/>
    </location>
</feature>
<dbReference type="InterPro" id="IPR039757">
    <property type="entry name" value="EIF2D"/>
</dbReference>
<dbReference type="RefSeq" id="XP_014000841.1">
    <property type="nucleotide sequence ID" value="XM_014145366.2"/>
</dbReference>
<dbReference type="PaxDb" id="8030-ENSSSAP00000108438"/>
<dbReference type="GO" id="GO:0001731">
    <property type="term" value="P:formation of translation preinitiation complex"/>
    <property type="evidence" value="ECO:0007669"/>
    <property type="project" value="InterPro"/>
</dbReference>
<keyword evidence="7" id="KW-1185">Reference proteome</keyword>
<dbReference type="InterPro" id="IPR048247">
    <property type="entry name" value="eIF2D_N"/>
</dbReference>
<evidence type="ECO:0000256" key="1">
    <source>
        <dbReference type="ARBA" id="ARBA00010359"/>
    </source>
</evidence>
<dbReference type="GO" id="GO:0003743">
    <property type="term" value="F:translation initiation factor activity"/>
    <property type="evidence" value="ECO:0007669"/>
    <property type="project" value="UniProtKB-KW"/>
</dbReference>
<dbReference type="GO" id="GO:0005737">
    <property type="term" value="C:cytoplasm"/>
    <property type="evidence" value="ECO:0007669"/>
    <property type="project" value="UniProtKB-SubCell"/>
</dbReference>
<evidence type="ECO:0000256" key="3">
    <source>
        <dbReference type="ARBA" id="ARBA00022540"/>
    </source>
</evidence>
<dbReference type="PANTHER" id="PTHR12217:SF4">
    <property type="entry name" value="EUKARYOTIC TRANSLATION INITIATION FACTOR 2D"/>
    <property type="match status" value="1"/>
</dbReference>
<dbReference type="InterPro" id="IPR001950">
    <property type="entry name" value="SUI1"/>
</dbReference>
<dbReference type="Pfam" id="PF26292">
    <property type="entry name" value="PUA_elF2D"/>
    <property type="match status" value="1"/>
</dbReference>
<dbReference type="PROSITE" id="PS50890">
    <property type="entry name" value="PUA"/>
    <property type="match status" value="1"/>
</dbReference>
<dbReference type="Gene3D" id="3.10.400.20">
    <property type="match status" value="1"/>
</dbReference>
<dbReference type="InterPro" id="IPR003121">
    <property type="entry name" value="SWIB_MDM2_domain"/>
</dbReference>
<dbReference type="KEGG" id="sasa:106571862"/>
<feature type="region of interest" description="Disordered" evidence="4">
    <location>
        <begin position="239"/>
        <end position="258"/>
    </location>
</feature>
<reference evidence="8" key="1">
    <citation type="submission" date="2025-08" db="UniProtKB">
        <authorList>
            <consortium name="RefSeq"/>
        </authorList>
    </citation>
    <scope>IDENTIFICATION</scope>
</reference>
<gene>
    <name evidence="8" type="primary">eif2d</name>
</gene>
<dbReference type="SUPFAM" id="SSF55159">
    <property type="entry name" value="eIF1-like"/>
    <property type="match status" value="1"/>
</dbReference>
<keyword evidence="3 8" id="KW-0396">Initiation factor</keyword>
<evidence type="ECO:0000256" key="4">
    <source>
        <dbReference type="SAM" id="MobiDB-lite"/>
    </source>
</evidence>
<dbReference type="CTD" id="1939"/>
<evidence type="ECO:0000256" key="2">
    <source>
        <dbReference type="ARBA" id="ARBA00022490"/>
    </source>
</evidence>